<dbReference type="SUPFAM" id="SSF55874">
    <property type="entry name" value="ATPase domain of HSP90 chaperone/DNA topoisomerase II/histidine kinase"/>
    <property type="match status" value="1"/>
</dbReference>
<dbReference type="SMART" id="SM00388">
    <property type="entry name" value="HisKA"/>
    <property type="match status" value="1"/>
</dbReference>
<dbReference type="Pfam" id="PF13191">
    <property type="entry name" value="AAA_16"/>
    <property type="match status" value="1"/>
</dbReference>
<evidence type="ECO:0000256" key="4">
    <source>
        <dbReference type="ARBA" id="ARBA00022679"/>
    </source>
</evidence>
<dbReference type="CDD" id="cd00082">
    <property type="entry name" value="HisKA"/>
    <property type="match status" value="1"/>
</dbReference>
<feature type="coiled-coil region" evidence="7">
    <location>
        <begin position="1460"/>
        <end position="1491"/>
    </location>
</feature>
<dbReference type="PANTHER" id="PTHR43642">
    <property type="entry name" value="HYBRID SIGNAL TRANSDUCTION HISTIDINE KINASE G"/>
    <property type="match status" value="1"/>
</dbReference>
<dbReference type="InterPro" id="IPR004358">
    <property type="entry name" value="Sig_transdc_His_kin-like_C"/>
</dbReference>
<comment type="caution">
    <text evidence="11">The sequence shown here is derived from an EMBL/GenBank/DDBJ whole genome shotgun (WGS) entry which is preliminary data.</text>
</comment>
<dbReference type="InterPro" id="IPR011009">
    <property type="entry name" value="Kinase-like_dom_sf"/>
</dbReference>
<evidence type="ECO:0000259" key="8">
    <source>
        <dbReference type="PROSITE" id="PS50011"/>
    </source>
</evidence>
<reference evidence="11 12" key="1">
    <citation type="submission" date="2021-05" db="EMBL/GenBank/DDBJ databases">
        <title>A Polyphasic approach of four new species of the genus Ohtaekwangia: Ohtaekwangia histidinii sp. nov., Ohtaekwangia cretensis sp. nov., Ohtaekwangia indiensis sp. nov., Ohtaekwangia reichenbachii sp. nov. from diverse environment.</title>
        <authorList>
            <person name="Octaviana S."/>
        </authorList>
    </citation>
    <scope>NUCLEOTIDE SEQUENCE [LARGE SCALE GENOMIC DNA]</scope>
    <source>
        <strain evidence="11 12">PWU37</strain>
    </source>
</reference>
<dbReference type="InterPro" id="IPR003594">
    <property type="entry name" value="HATPase_dom"/>
</dbReference>
<dbReference type="GO" id="GO:0000155">
    <property type="term" value="F:phosphorelay sensor kinase activity"/>
    <property type="evidence" value="ECO:0007669"/>
    <property type="project" value="InterPro"/>
</dbReference>
<dbReference type="RefSeq" id="WP_254090269.1">
    <property type="nucleotide sequence ID" value="NZ_JAHESC010000013.1"/>
</dbReference>
<dbReference type="InterPro" id="IPR001789">
    <property type="entry name" value="Sig_transdc_resp-reg_receiver"/>
</dbReference>
<dbReference type="SMART" id="SM00448">
    <property type="entry name" value="REC"/>
    <property type="match status" value="1"/>
</dbReference>
<evidence type="ECO:0000256" key="3">
    <source>
        <dbReference type="ARBA" id="ARBA00022553"/>
    </source>
</evidence>
<dbReference type="InterPro" id="IPR000719">
    <property type="entry name" value="Prot_kinase_dom"/>
</dbReference>
<proteinExistence type="predicted"/>
<dbReference type="InterPro" id="IPR041664">
    <property type="entry name" value="AAA_16"/>
</dbReference>
<dbReference type="Gene3D" id="3.30.565.10">
    <property type="entry name" value="Histidine kinase-like ATPase, C-terminal domain"/>
    <property type="match status" value="1"/>
</dbReference>
<keyword evidence="7" id="KW-0175">Coiled coil</keyword>
<dbReference type="PROSITE" id="PS50109">
    <property type="entry name" value="HIS_KIN"/>
    <property type="match status" value="1"/>
</dbReference>
<sequence>MTSIQGYKCLEVLFKDPSKALFRAERTADGVSVLLKLPSYTSSDAVRELDNELSLRPGFTSDCMVPILDKLNVDNLVLLEMACVRGVTLESYLAHHRPSLADALQISVQLARLVEELHSHVILHRDIRPANVLIDTDTLSVTLWDLGVAVHALSAGKPPNLARKFETALEYISPEQSGRTEMAEDHRSDLYSLGITLYRMFTGKLPFEQTDINELVHAHIAKQPAAAAAVNAALPAVVSEIIAKLLQKKPDDRYKNARSLRLDLQECYRQYTIEGHVRLFTPDAHVLTDAIRINTHLYGRETEINKALAAFDRIGQHSEFILLYGNSGIGKSAVMKEIHQRLRQKDKLVLSGKCDERNRHTPFGILVLAFRELITALREDQPAFQAWRDAVASQLGPEVGILTDIIPELASLFGERQRAAGFAPADAQKRVTATFAKFIEATATRQRPLVILLDDLQWADAASLDLLQMLVCTSCTRHVLVVGTYRDNEVHANGPLAVMLQTITQHAPENFQHLRLLPLTLEEVCRLLADTLASNTHLTRPLADYLLTGTLGNPLFISERLQELRKKSLITFNPDTQRWTWCMENIMHHSRASTSLELITERILRLPRVTQQALVYGACIGRQFDLSMLAALMDKTDHEAADDLKEALQENLILPAPATRSPDTLLPRTRYIFFHDQVQQAACALIPPREQQELHLTIGYFLLDKLRDDEVDRQLFDIVHHLNLGSALITEAAARCTLAGINLRAGRKAKQTTAYRAAYTYYDAGLALLNHTAWATDYTLCLSLHVGGGEAAYLAHDREASEALLGRALGQVKTEGEKIRIQEIQIQALVFQCRNSEAIALGLQVLRSLKVTFPASYSTARLLLAYAGIKWTLRRHTVEDLPRLPAMVDEGMLAAMRIMQSISAVAYHNAPGLYPLLVLKMMRLSVTYGSATESPLAYATYGAMVNGIETNNGVCYRFGKAALTLLEKNTDAGIGARTLLIYNLINRPSHEHVHESLDELKRCFKNASDLGDVEYATYASNGYCMLLCLSGKSLWWVKEEMLRCNILPPALRMNDASYGNDALIQLVANLGNENDDPTVLTGKYFDEGTGFAEILRANKPSKLFACYVFKMMLCYFVGDYAGGKNHIAHARRYLHYSRGQILEAMFYFYAALLRFAAYRQSAQARDLRQGKAYTRKINKWASQVPVNCAHLSLLAEAEHARVTGKKDQALTLYDQAIQAAQRSNYIQHEALAHELAAACWKEKGQKHMERIYLTSALDAYKKWGCTLKVKHLEEQRERYNLADEQTSSGHVMPSLDIATIMKASTALSSEVVFDQLLDKLMKFVIENAGAQAGYFILDWSGKLYIEARQSVNDQKSARLQIPLAESDLIPQQIVEHVFRSKEDVVLADAQLDPVFAHDAAVMKHRVRSALCIPALNQGKLVGALYLENNLTTGVFTKDRVELLKLLSGQIAVSIENSILYENLEQKVQERTAEIQVQKEEIERQKQLVEQKSKFKEQFFANMSHEIRTPMTAIVGMSELIFDTPLTLQQMEYAKGIKYSSENLLAIINDILDFSKIEAGKFSFVQKPFQLRERIHRLHAMVGVLADEKNIALSMEVDASIPQQLIGDPLRLHQILLNLVGNAIKFTEKGHVSVTVSPVESNESHVVLSFAVRDSGIGIAEDKLHYIFETFSRIEDELNLQHAGTGLGLFIAKKLVEEQGGSMTVTSKLQEGTTFRFTLPFQRCDASVQEEDKDTVSLSDLRILLVEDTLFNQVVAEEILKKIITNAQVIVADNGQVALEKLEHHVVDIILMDIKMPVMDGYTASRHIRAMQGLERVPILAFTSNANPGEADKCKAAGMDDYITKPIESRKLKQKIARLMQGAGTPVEESGW</sequence>
<dbReference type="SUPFAM" id="SSF55781">
    <property type="entry name" value="GAF domain-like"/>
    <property type="match status" value="1"/>
</dbReference>
<dbReference type="PANTHER" id="PTHR43642:SF1">
    <property type="entry name" value="HYBRID SIGNAL TRANSDUCTION HISTIDINE KINASE G"/>
    <property type="match status" value="1"/>
</dbReference>
<comment type="catalytic activity">
    <reaction evidence="1">
        <text>ATP + protein L-histidine = ADP + protein N-phospho-L-histidine.</text>
        <dbReference type="EC" id="2.7.13.3"/>
    </reaction>
</comment>
<dbReference type="SMART" id="SM00065">
    <property type="entry name" value="GAF"/>
    <property type="match status" value="1"/>
</dbReference>
<dbReference type="Pfam" id="PF02518">
    <property type="entry name" value="HATPase_c"/>
    <property type="match status" value="1"/>
</dbReference>
<dbReference type="Gene3D" id="3.40.50.2300">
    <property type="match status" value="1"/>
</dbReference>
<dbReference type="Pfam" id="PF00072">
    <property type="entry name" value="Response_reg"/>
    <property type="match status" value="1"/>
</dbReference>
<evidence type="ECO:0000256" key="7">
    <source>
        <dbReference type="SAM" id="Coils"/>
    </source>
</evidence>
<dbReference type="Proteomes" id="UP001319180">
    <property type="component" value="Unassembled WGS sequence"/>
</dbReference>
<dbReference type="InterPro" id="IPR003018">
    <property type="entry name" value="GAF"/>
</dbReference>
<dbReference type="PROSITE" id="PS00109">
    <property type="entry name" value="PROTEIN_KINASE_TYR"/>
    <property type="match status" value="1"/>
</dbReference>
<evidence type="ECO:0000313" key="12">
    <source>
        <dbReference type="Proteomes" id="UP001319180"/>
    </source>
</evidence>
<dbReference type="FunFam" id="3.30.565.10:FF:000010">
    <property type="entry name" value="Sensor histidine kinase RcsC"/>
    <property type="match status" value="1"/>
</dbReference>
<feature type="domain" description="Histidine kinase" evidence="9">
    <location>
        <begin position="1501"/>
        <end position="1722"/>
    </location>
</feature>
<feature type="modified residue" description="4-aspartylphosphate" evidence="6">
    <location>
        <position position="1792"/>
    </location>
</feature>
<dbReference type="InterPro" id="IPR027417">
    <property type="entry name" value="P-loop_NTPase"/>
</dbReference>
<protein>
    <recommendedName>
        <fullName evidence="2">histidine kinase</fullName>
        <ecNumber evidence="2">2.7.13.3</ecNumber>
    </recommendedName>
</protein>
<keyword evidence="3 6" id="KW-0597">Phosphoprotein</keyword>
<evidence type="ECO:0000256" key="5">
    <source>
        <dbReference type="ARBA" id="ARBA00022777"/>
    </source>
</evidence>
<dbReference type="GO" id="GO:0004713">
    <property type="term" value="F:protein tyrosine kinase activity"/>
    <property type="evidence" value="ECO:0007669"/>
    <property type="project" value="InterPro"/>
</dbReference>
<dbReference type="CDD" id="cd17546">
    <property type="entry name" value="REC_hyHK_CKI1_RcsC-like"/>
    <property type="match status" value="1"/>
</dbReference>
<dbReference type="SUPFAM" id="SSF47384">
    <property type="entry name" value="Homodimeric domain of signal transducing histidine kinase"/>
    <property type="match status" value="1"/>
</dbReference>
<dbReference type="SUPFAM" id="SSF56112">
    <property type="entry name" value="Protein kinase-like (PK-like)"/>
    <property type="match status" value="1"/>
</dbReference>
<dbReference type="Pfam" id="PF01590">
    <property type="entry name" value="GAF"/>
    <property type="match status" value="1"/>
</dbReference>
<dbReference type="InterPro" id="IPR005467">
    <property type="entry name" value="His_kinase_dom"/>
</dbReference>
<dbReference type="SMART" id="SM00387">
    <property type="entry name" value="HATPase_c"/>
    <property type="match status" value="1"/>
</dbReference>
<dbReference type="EC" id="2.7.13.3" evidence="2"/>
<dbReference type="InterPro" id="IPR020635">
    <property type="entry name" value="Tyr_kinase_cat_dom"/>
</dbReference>
<evidence type="ECO:0000256" key="2">
    <source>
        <dbReference type="ARBA" id="ARBA00012438"/>
    </source>
</evidence>
<name>A0AAP2D8Q4_9BACT</name>
<dbReference type="InterPro" id="IPR003661">
    <property type="entry name" value="HisK_dim/P_dom"/>
</dbReference>
<dbReference type="InterPro" id="IPR008266">
    <property type="entry name" value="Tyr_kinase_AS"/>
</dbReference>
<dbReference type="SMART" id="SM00219">
    <property type="entry name" value="TyrKc"/>
    <property type="match status" value="1"/>
</dbReference>
<keyword evidence="5" id="KW-0418">Kinase</keyword>
<accession>A0AAP2D8Q4</accession>
<dbReference type="SUPFAM" id="SSF52172">
    <property type="entry name" value="CheY-like"/>
    <property type="match status" value="1"/>
</dbReference>
<dbReference type="Gene3D" id="1.10.287.130">
    <property type="match status" value="1"/>
</dbReference>
<dbReference type="PRINTS" id="PR00344">
    <property type="entry name" value="BCTRLSENSOR"/>
</dbReference>
<evidence type="ECO:0000259" key="10">
    <source>
        <dbReference type="PROSITE" id="PS50110"/>
    </source>
</evidence>
<dbReference type="Pfam" id="PF00512">
    <property type="entry name" value="HisKA"/>
    <property type="match status" value="1"/>
</dbReference>
<dbReference type="EMBL" id="JAHESC010000013">
    <property type="protein sequence ID" value="MBT1687032.1"/>
    <property type="molecule type" value="Genomic_DNA"/>
</dbReference>
<dbReference type="InterPro" id="IPR011006">
    <property type="entry name" value="CheY-like_superfamily"/>
</dbReference>
<dbReference type="CDD" id="cd16922">
    <property type="entry name" value="HATPase_EvgS-ArcB-TorS-like"/>
    <property type="match status" value="1"/>
</dbReference>
<dbReference type="CDD" id="cd14014">
    <property type="entry name" value="STKc_PknB_like"/>
    <property type="match status" value="1"/>
</dbReference>
<dbReference type="PROSITE" id="PS50110">
    <property type="entry name" value="RESPONSE_REGULATORY"/>
    <property type="match status" value="1"/>
</dbReference>
<dbReference type="Gene3D" id="3.40.50.300">
    <property type="entry name" value="P-loop containing nucleotide triphosphate hydrolases"/>
    <property type="match status" value="1"/>
</dbReference>
<dbReference type="Pfam" id="PF00069">
    <property type="entry name" value="Pkinase"/>
    <property type="match status" value="1"/>
</dbReference>
<keyword evidence="4" id="KW-0808">Transferase</keyword>
<evidence type="ECO:0000259" key="9">
    <source>
        <dbReference type="PROSITE" id="PS50109"/>
    </source>
</evidence>
<dbReference type="Gene3D" id="3.30.450.40">
    <property type="match status" value="1"/>
</dbReference>
<dbReference type="InterPro" id="IPR053159">
    <property type="entry name" value="Hybrid_Histidine_Kinase"/>
</dbReference>
<dbReference type="InterPro" id="IPR029016">
    <property type="entry name" value="GAF-like_dom_sf"/>
</dbReference>
<dbReference type="InterPro" id="IPR036097">
    <property type="entry name" value="HisK_dim/P_sf"/>
</dbReference>
<dbReference type="Gene3D" id="1.10.510.10">
    <property type="entry name" value="Transferase(Phosphotransferase) domain 1"/>
    <property type="match status" value="1"/>
</dbReference>
<keyword evidence="12" id="KW-1185">Reference proteome</keyword>
<dbReference type="SUPFAM" id="SSF52540">
    <property type="entry name" value="P-loop containing nucleoside triphosphate hydrolases"/>
    <property type="match status" value="1"/>
</dbReference>
<evidence type="ECO:0000256" key="1">
    <source>
        <dbReference type="ARBA" id="ARBA00000085"/>
    </source>
</evidence>
<dbReference type="GO" id="GO:0005524">
    <property type="term" value="F:ATP binding"/>
    <property type="evidence" value="ECO:0007669"/>
    <property type="project" value="InterPro"/>
</dbReference>
<feature type="domain" description="Protein kinase" evidence="8">
    <location>
        <begin position="7"/>
        <end position="279"/>
    </location>
</feature>
<organism evidence="11 12">
    <name type="scientific">Dawidia soli</name>
    <dbReference type="NCBI Taxonomy" id="2782352"/>
    <lineage>
        <taxon>Bacteria</taxon>
        <taxon>Pseudomonadati</taxon>
        <taxon>Bacteroidota</taxon>
        <taxon>Cytophagia</taxon>
        <taxon>Cytophagales</taxon>
        <taxon>Chryseotaleaceae</taxon>
        <taxon>Dawidia</taxon>
    </lineage>
</organism>
<feature type="domain" description="Response regulatory" evidence="10">
    <location>
        <begin position="1741"/>
        <end position="1859"/>
    </location>
</feature>
<dbReference type="PROSITE" id="PS50011">
    <property type="entry name" value="PROTEIN_KINASE_DOM"/>
    <property type="match status" value="1"/>
</dbReference>
<evidence type="ECO:0000313" key="11">
    <source>
        <dbReference type="EMBL" id="MBT1687032.1"/>
    </source>
</evidence>
<gene>
    <name evidence="11" type="ORF">KK078_10710</name>
</gene>
<evidence type="ECO:0000256" key="6">
    <source>
        <dbReference type="PROSITE-ProRule" id="PRU00169"/>
    </source>
</evidence>
<dbReference type="InterPro" id="IPR036890">
    <property type="entry name" value="HATPase_C_sf"/>
</dbReference>